<proteinExistence type="predicted"/>
<evidence type="ECO:0000313" key="1">
    <source>
        <dbReference type="EMBL" id="CAK9200494.1"/>
    </source>
</evidence>
<accession>A0ABP0TMM4</accession>
<dbReference type="Proteomes" id="UP001497512">
    <property type="component" value="Chromosome 13"/>
</dbReference>
<name>A0ABP0TMM4_9BRYO</name>
<keyword evidence="2" id="KW-1185">Reference proteome</keyword>
<dbReference type="EMBL" id="OZ019905">
    <property type="protein sequence ID" value="CAK9200494.1"/>
    <property type="molecule type" value="Genomic_DNA"/>
</dbReference>
<dbReference type="PANTHER" id="PTHR37067">
    <property type="entry name" value="PX DOMAIN-CONTAINING PROTEIN"/>
    <property type="match status" value="1"/>
</dbReference>
<dbReference type="PANTHER" id="PTHR37067:SF3">
    <property type="entry name" value="PX DOMAIN-CONTAINING PROTEIN"/>
    <property type="match status" value="1"/>
</dbReference>
<evidence type="ECO:0000313" key="2">
    <source>
        <dbReference type="Proteomes" id="UP001497512"/>
    </source>
</evidence>
<gene>
    <name evidence="1" type="ORF">CSSPTR1EN2_LOCUS5435</name>
</gene>
<reference evidence="1" key="1">
    <citation type="submission" date="2024-02" db="EMBL/GenBank/DDBJ databases">
        <authorList>
            <consortium name="ELIXIR-Norway"/>
            <consortium name="Elixir Norway"/>
        </authorList>
    </citation>
    <scope>NUCLEOTIDE SEQUENCE</scope>
</reference>
<sequence>MTVQQRVAFLNNKTRTISVFFPKTSDSIKFEINSKIVEDVIGDMFWHPEGDVEEDDNDQDVELITKRNALKLFIKADDADPDAPYKIKIKNMLCFDLATAHTSIGPSFRQTACIIAQHKAICKNPLLSASATTRDTNRWTHVMAMLSWMLKHRMRLFQHIEEKHLHQAPSAMWWIIASSIVPIGEEINKLFVKLQDNLLVLSQQREMIANTITSIISMWNIHKTVAEPPDGYDAQL</sequence>
<organism evidence="1 2">
    <name type="scientific">Sphagnum troendelagicum</name>
    <dbReference type="NCBI Taxonomy" id="128251"/>
    <lineage>
        <taxon>Eukaryota</taxon>
        <taxon>Viridiplantae</taxon>
        <taxon>Streptophyta</taxon>
        <taxon>Embryophyta</taxon>
        <taxon>Bryophyta</taxon>
        <taxon>Sphagnophytina</taxon>
        <taxon>Sphagnopsida</taxon>
        <taxon>Sphagnales</taxon>
        <taxon>Sphagnaceae</taxon>
        <taxon>Sphagnum</taxon>
    </lineage>
</organism>
<protein>
    <submittedName>
        <fullName evidence="1">Uncharacterized protein</fullName>
    </submittedName>
</protein>